<feature type="compositionally biased region" description="Basic and acidic residues" evidence="1">
    <location>
        <begin position="19"/>
        <end position="36"/>
    </location>
</feature>
<organism evidence="2 3">
    <name type="scientific">Orbilia blumenaviensis</name>
    <dbReference type="NCBI Taxonomy" id="1796055"/>
    <lineage>
        <taxon>Eukaryota</taxon>
        <taxon>Fungi</taxon>
        <taxon>Dikarya</taxon>
        <taxon>Ascomycota</taxon>
        <taxon>Pezizomycotina</taxon>
        <taxon>Orbiliomycetes</taxon>
        <taxon>Orbiliales</taxon>
        <taxon>Orbiliaceae</taxon>
        <taxon>Orbilia</taxon>
    </lineage>
</organism>
<feature type="region of interest" description="Disordered" evidence="1">
    <location>
        <begin position="1"/>
        <end position="36"/>
    </location>
</feature>
<sequence length="149" mass="16381">MNSNSNDKSTSTSMSGMKEGMRGVDHEDNPMPMPERRKSWTERIRETMGFHPAPSAQHSTDKPIAQQAQMKVESAVEDIRQSMDSTETGAKVHRRGSEILEEVKKEAIRREIGGSQLFGSPKGAKKEATVANSFLTKYANESAPGENSA</sequence>
<feature type="region of interest" description="Disordered" evidence="1">
    <location>
        <begin position="51"/>
        <end position="73"/>
    </location>
</feature>
<accession>A0AAV9VKV2</accession>
<gene>
    <name evidence="2" type="ORF">TWF730_006542</name>
</gene>
<dbReference type="EMBL" id="JAVHNS010000003">
    <property type="protein sequence ID" value="KAK6360400.1"/>
    <property type="molecule type" value="Genomic_DNA"/>
</dbReference>
<protein>
    <submittedName>
        <fullName evidence="2">Uncharacterized protein</fullName>
    </submittedName>
</protein>
<keyword evidence="3" id="KW-1185">Reference proteome</keyword>
<name>A0AAV9VKV2_9PEZI</name>
<reference evidence="2 3" key="1">
    <citation type="submission" date="2019-10" db="EMBL/GenBank/DDBJ databases">
        <authorList>
            <person name="Palmer J.M."/>
        </authorList>
    </citation>
    <scope>NUCLEOTIDE SEQUENCE [LARGE SCALE GENOMIC DNA]</scope>
    <source>
        <strain evidence="2 3">TWF730</strain>
    </source>
</reference>
<proteinExistence type="predicted"/>
<comment type="caution">
    <text evidence="2">The sequence shown here is derived from an EMBL/GenBank/DDBJ whole genome shotgun (WGS) entry which is preliminary data.</text>
</comment>
<evidence type="ECO:0000256" key="1">
    <source>
        <dbReference type="SAM" id="MobiDB-lite"/>
    </source>
</evidence>
<evidence type="ECO:0000313" key="3">
    <source>
        <dbReference type="Proteomes" id="UP001373714"/>
    </source>
</evidence>
<dbReference type="Proteomes" id="UP001373714">
    <property type="component" value="Unassembled WGS sequence"/>
</dbReference>
<feature type="compositionally biased region" description="Low complexity" evidence="1">
    <location>
        <begin position="1"/>
        <end position="15"/>
    </location>
</feature>
<dbReference type="AlphaFoldDB" id="A0AAV9VKV2"/>
<evidence type="ECO:0000313" key="2">
    <source>
        <dbReference type="EMBL" id="KAK6360400.1"/>
    </source>
</evidence>